<dbReference type="EMBL" id="QJKD01000001">
    <property type="protein sequence ID" value="PXX57245.1"/>
    <property type="molecule type" value="Genomic_DNA"/>
</dbReference>
<feature type="transmembrane region" description="Helical" evidence="1">
    <location>
        <begin position="20"/>
        <end position="38"/>
    </location>
</feature>
<comment type="caution">
    <text evidence="2">The sequence shown here is derived from an EMBL/GenBank/DDBJ whole genome shotgun (WGS) entry which is preliminary data.</text>
</comment>
<name>A0A2V3YCY2_9FIRM</name>
<organism evidence="2 3">
    <name type="scientific">Hungatella effluvii</name>
    <dbReference type="NCBI Taxonomy" id="1096246"/>
    <lineage>
        <taxon>Bacteria</taxon>
        <taxon>Bacillati</taxon>
        <taxon>Bacillota</taxon>
        <taxon>Clostridia</taxon>
        <taxon>Lachnospirales</taxon>
        <taxon>Lachnospiraceae</taxon>
        <taxon>Hungatella</taxon>
    </lineage>
</organism>
<feature type="transmembrane region" description="Helical" evidence="1">
    <location>
        <begin position="141"/>
        <end position="165"/>
    </location>
</feature>
<gene>
    <name evidence="2" type="ORF">DFR60_101553</name>
</gene>
<feature type="transmembrane region" description="Helical" evidence="1">
    <location>
        <begin position="331"/>
        <end position="354"/>
    </location>
</feature>
<dbReference type="PANTHER" id="PTHR37305:SF1">
    <property type="entry name" value="MEMBRANE PROTEIN"/>
    <property type="match status" value="1"/>
</dbReference>
<proteinExistence type="predicted"/>
<dbReference type="PANTHER" id="PTHR37305">
    <property type="entry name" value="INTEGRAL MEMBRANE PROTEIN-RELATED"/>
    <property type="match status" value="1"/>
</dbReference>
<dbReference type="AlphaFoldDB" id="A0A2V3YCY2"/>
<keyword evidence="1" id="KW-0812">Transmembrane</keyword>
<dbReference type="RefSeq" id="WP_243004963.1">
    <property type="nucleotide sequence ID" value="NZ_QJKD01000001.1"/>
</dbReference>
<feature type="transmembrane region" description="Helical" evidence="1">
    <location>
        <begin position="266"/>
        <end position="292"/>
    </location>
</feature>
<keyword evidence="3" id="KW-1185">Reference proteome</keyword>
<accession>A0A2V3YCY2</accession>
<dbReference type="Proteomes" id="UP000248057">
    <property type="component" value="Unassembled WGS sequence"/>
</dbReference>
<feature type="transmembrane region" description="Helical" evidence="1">
    <location>
        <begin position="186"/>
        <end position="215"/>
    </location>
</feature>
<dbReference type="GeneID" id="86059897"/>
<evidence type="ECO:0000313" key="2">
    <source>
        <dbReference type="EMBL" id="PXX57245.1"/>
    </source>
</evidence>
<keyword evidence="1" id="KW-1133">Transmembrane helix</keyword>
<sequence length="360" mass="39403">MMKQLIKFEFSKLLKKKLVFIALGAFALIYATMLWSWIFGNEWAVTQEGEQIYGTEAERYNTEIANRFAGPLTDEKVQAILAAFPRTDGMTTGDVSNNTYYPVANLFAERDGTWNGKTVQEVFPEFDEPPVIGMSSRWESFLYSMMYIVLMSGILVVIIVSPVFSDEYTSGMDALILTSRYGKKRCVLAKVISAFCFSITMEAVILLVGFLLFAVGRGLEGWNTDIQLSELMVFSRIAQPLKCYEAALITAFLAMMSTITVTGLTLLFSVLCPTSFVSIILAAVTYLAPMFLNPGSEAARRILMLFPVNSISVSGVMSVGGFTAAGLTIPLMIAVGGVAVVMAAAGVGGCRYIFSRHQVC</sequence>
<reference evidence="2 3" key="1">
    <citation type="submission" date="2018-05" db="EMBL/GenBank/DDBJ databases">
        <title>Genomic Encyclopedia of Type Strains, Phase IV (KMG-IV): sequencing the most valuable type-strain genomes for metagenomic binning, comparative biology and taxonomic classification.</title>
        <authorList>
            <person name="Goeker M."/>
        </authorList>
    </citation>
    <scope>NUCLEOTIDE SEQUENCE [LARGE SCALE GENOMIC DNA]</scope>
    <source>
        <strain evidence="2 3">DSM 24995</strain>
    </source>
</reference>
<protein>
    <submittedName>
        <fullName evidence="2">ABC-2 family transporter</fullName>
    </submittedName>
</protein>
<evidence type="ECO:0000313" key="3">
    <source>
        <dbReference type="Proteomes" id="UP000248057"/>
    </source>
</evidence>
<feature type="transmembrane region" description="Helical" evidence="1">
    <location>
        <begin position="304"/>
        <end position="325"/>
    </location>
</feature>
<evidence type="ECO:0000256" key="1">
    <source>
        <dbReference type="SAM" id="Phobius"/>
    </source>
</evidence>
<keyword evidence="1" id="KW-0472">Membrane</keyword>